<organism evidence="1">
    <name type="scientific">Arundo donax</name>
    <name type="common">Giant reed</name>
    <name type="synonym">Donax arundinaceus</name>
    <dbReference type="NCBI Taxonomy" id="35708"/>
    <lineage>
        <taxon>Eukaryota</taxon>
        <taxon>Viridiplantae</taxon>
        <taxon>Streptophyta</taxon>
        <taxon>Embryophyta</taxon>
        <taxon>Tracheophyta</taxon>
        <taxon>Spermatophyta</taxon>
        <taxon>Magnoliopsida</taxon>
        <taxon>Liliopsida</taxon>
        <taxon>Poales</taxon>
        <taxon>Poaceae</taxon>
        <taxon>PACMAD clade</taxon>
        <taxon>Arundinoideae</taxon>
        <taxon>Arundineae</taxon>
        <taxon>Arundo</taxon>
    </lineage>
</organism>
<evidence type="ECO:0000313" key="1">
    <source>
        <dbReference type="EMBL" id="JAD33799.1"/>
    </source>
</evidence>
<reference evidence="1" key="1">
    <citation type="submission" date="2014-09" db="EMBL/GenBank/DDBJ databases">
        <authorList>
            <person name="Magalhaes I.L.F."/>
            <person name="Oliveira U."/>
            <person name="Santos F.R."/>
            <person name="Vidigal T.H.D.A."/>
            <person name="Brescovit A.D."/>
            <person name="Santos A.J."/>
        </authorList>
    </citation>
    <scope>NUCLEOTIDE SEQUENCE</scope>
    <source>
        <tissue evidence="1">Shoot tissue taken approximately 20 cm above the soil surface</tissue>
    </source>
</reference>
<name>A0A0A8Z310_ARUDO</name>
<dbReference type="EMBL" id="GBRH01264096">
    <property type="protein sequence ID" value="JAD33799.1"/>
    <property type="molecule type" value="Transcribed_RNA"/>
</dbReference>
<dbReference type="AlphaFoldDB" id="A0A0A8Z310"/>
<sequence length="16" mass="2021">MRFGWIRFKLMRGSHV</sequence>
<protein>
    <submittedName>
        <fullName evidence="1">Uncharacterized protein</fullName>
    </submittedName>
</protein>
<reference evidence="1" key="2">
    <citation type="journal article" date="2015" name="Data Brief">
        <title>Shoot transcriptome of the giant reed, Arundo donax.</title>
        <authorList>
            <person name="Barrero R.A."/>
            <person name="Guerrero F.D."/>
            <person name="Moolhuijzen P."/>
            <person name="Goolsby J.A."/>
            <person name="Tidwell J."/>
            <person name="Bellgard S.E."/>
            <person name="Bellgard M.I."/>
        </authorList>
    </citation>
    <scope>NUCLEOTIDE SEQUENCE</scope>
    <source>
        <tissue evidence="1">Shoot tissue taken approximately 20 cm above the soil surface</tissue>
    </source>
</reference>
<proteinExistence type="predicted"/>
<accession>A0A0A8Z310</accession>